<dbReference type="Proteomes" id="UP000027120">
    <property type="component" value="Unassembled WGS sequence"/>
</dbReference>
<evidence type="ECO:0000313" key="3">
    <source>
        <dbReference type="Proteomes" id="UP000027120"/>
    </source>
</evidence>
<keyword evidence="1" id="KW-0812">Transmembrane</keyword>
<dbReference type="AlphaFoldDB" id="A0A067FJD0"/>
<dbReference type="EMBL" id="KK784897">
    <property type="protein sequence ID" value="KDO67477.1"/>
    <property type="molecule type" value="Genomic_DNA"/>
</dbReference>
<keyword evidence="1" id="KW-0472">Membrane</keyword>
<proteinExistence type="predicted"/>
<organism evidence="2 3">
    <name type="scientific">Citrus sinensis</name>
    <name type="common">Sweet orange</name>
    <name type="synonym">Citrus aurantium var. sinensis</name>
    <dbReference type="NCBI Taxonomy" id="2711"/>
    <lineage>
        <taxon>Eukaryota</taxon>
        <taxon>Viridiplantae</taxon>
        <taxon>Streptophyta</taxon>
        <taxon>Embryophyta</taxon>
        <taxon>Tracheophyta</taxon>
        <taxon>Spermatophyta</taxon>
        <taxon>Magnoliopsida</taxon>
        <taxon>eudicotyledons</taxon>
        <taxon>Gunneridae</taxon>
        <taxon>Pentapetalae</taxon>
        <taxon>rosids</taxon>
        <taxon>malvids</taxon>
        <taxon>Sapindales</taxon>
        <taxon>Rutaceae</taxon>
        <taxon>Aurantioideae</taxon>
        <taxon>Citrus</taxon>
    </lineage>
</organism>
<name>A0A067FJD0_CITSI</name>
<gene>
    <name evidence="2" type="ORF">CISIN_1g034944mg</name>
</gene>
<keyword evidence="1" id="KW-1133">Transmembrane helix</keyword>
<feature type="transmembrane region" description="Helical" evidence="1">
    <location>
        <begin position="56"/>
        <end position="74"/>
    </location>
</feature>
<accession>A0A067FJD0</accession>
<dbReference type="SMR" id="A0A067FJD0"/>
<evidence type="ECO:0000256" key="1">
    <source>
        <dbReference type="SAM" id="Phobius"/>
    </source>
</evidence>
<reference evidence="2 3" key="1">
    <citation type="submission" date="2014-04" db="EMBL/GenBank/DDBJ databases">
        <authorList>
            <consortium name="International Citrus Genome Consortium"/>
            <person name="Gmitter F."/>
            <person name="Chen C."/>
            <person name="Farmerie W."/>
            <person name="Harkins T."/>
            <person name="Desany B."/>
            <person name="Mohiuddin M."/>
            <person name="Kodira C."/>
            <person name="Borodovsky M."/>
            <person name="Lomsadze A."/>
            <person name="Burns P."/>
            <person name="Jenkins J."/>
            <person name="Prochnik S."/>
            <person name="Shu S."/>
            <person name="Chapman J."/>
            <person name="Pitluck S."/>
            <person name="Schmutz J."/>
            <person name="Rokhsar D."/>
        </authorList>
    </citation>
    <scope>NUCLEOTIDE SEQUENCE</scope>
</reference>
<evidence type="ECO:0000313" key="2">
    <source>
        <dbReference type="EMBL" id="KDO67478.1"/>
    </source>
</evidence>
<dbReference type="EMBL" id="KK784897">
    <property type="protein sequence ID" value="KDO67476.1"/>
    <property type="molecule type" value="Genomic_DNA"/>
</dbReference>
<dbReference type="EMBL" id="KK784897">
    <property type="protein sequence ID" value="KDO67475.1"/>
    <property type="molecule type" value="Genomic_DNA"/>
</dbReference>
<protein>
    <submittedName>
        <fullName evidence="2">Uncharacterized protein</fullName>
    </submittedName>
</protein>
<dbReference type="EMBL" id="KK784897">
    <property type="protein sequence ID" value="KDO67479.1"/>
    <property type="molecule type" value="Genomic_DNA"/>
</dbReference>
<sequence length="78" mass="9229">MIKKERLLLVSGTCKLRQSQLVLEEKLLHMEHQGHGFLIRLIFTHLNFKKPTFDSIYCFFFFSCFVLFCCPFNFGSFG</sequence>
<dbReference type="EMBL" id="KK784897">
    <property type="protein sequence ID" value="KDO67478.1"/>
    <property type="molecule type" value="Genomic_DNA"/>
</dbReference>
<keyword evidence="3" id="KW-1185">Reference proteome</keyword>